<reference evidence="3 4" key="2">
    <citation type="journal article" date="2012" name="BMC Genomics">
        <title>The genome of Pelobacter carbinolicus reveals surprising metabolic capabilities and physiological features.</title>
        <authorList>
            <person name="Aklujkar M."/>
            <person name="Haveman S.A."/>
            <person name="Didonato R.Jr."/>
            <person name="Chertkov O."/>
            <person name="Han C.S."/>
            <person name="Land M.L."/>
            <person name="Brown P."/>
            <person name="Lovley D.R."/>
        </authorList>
    </citation>
    <scope>NUCLEOTIDE SEQUENCE [LARGE SCALE GENOMIC DNA]</scope>
    <source>
        <strain evidence="4">DSM 2380 / NBRC 103641 / GraBd1</strain>
    </source>
</reference>
<dbReference type="FunFam" id="3.40.50.720:FF:000084">
    <property type="entry name" value="Short-chain dehydrogenase reductase"/>
    <property type="match status" value="1"/>
</dbReference>
<comment type="similarity">
    <text evidence="1">Belongs to the short-chain dehydrogenases/reductases (SDR) family.</text>
</comment>
<dbReference type="STRING" id="338963.Pcar_1139"/>
<keyword evidence="2" id="KW-0560">Oxidoreductase</keyword>
<accession>Q3A5G9</accession>
<name>Q3A5G9_SYNC1</name>
<dbReference type="Pfam" id="PF13561">
    <property type="entry name" value="adh_short_C2"/>
    <property type="match status" value="1"/>
</dbReference>
<evidence type="ECO:0000256" key="2">
    <source>
        <dbReference type="ARBA" id="ARBA00023002"/>
    </source>
</evidence>
<dbReference type="InterPro" id="IPR002347">
    <property type="entry name" value="SDR_fam"/>
</dbReference>
<proteinExistence type="inferred from homology"/>
<dbReference type="AlphaFoldDB" id="Q3A5G9"/>
<gene>
    <name evidence="3" type="ordered locus">Pcar_1139</name>
</gene>
<dbReference type="SUPFAM" id="SSF51735">
    <property type="entry name" value="NAD(P)-binding Rossmann-fold domains"/>
    <property type="match status" value="1"/>
</dbReference>
<keyword evidence="4" id="KW-1185">Reference proteome</keyword>
<dbReference type="PANTHER" id="PTHR42760:SF133">
    <property type="entry name" value="3-OXOACYL-[ACYL-CARRIER-PROTEIN] REDUCTASE"/>
    <property type="match status" value="1"/>
</dbReference>
<dbReference type="eggNOG" id="COG1028">
    <property type="taxonomic scope" value="Bacteria"/>
</dbReference>
<dbReference type="KEGG" id="pca:Pcar_1139"/>
<dbReference type="Gene3D" id="3.40.50.720">
    <property type="entry name" value="NAD(P)-binding Rossmann-like Domain"/>
    <property type="match status" value="1"/>
</dbReference>
<dbReference type="HOGENOM" id="CLU_010194_1_1_7"/>
<dbReference type="OrthoDB" id="5363038at2"/>
<dbReference type="InterPro" id="IPR036291">
    <property type="entry name" value="NAD(P)-bd_dom_sf"/>
</dbReference>
<dbReference type="GO" id="GO:0016616">
    <property type="term" value="F:oxidoreductase activity, acting on the CH-OH group of donors, NAD or NADP as acceptor"/>
    <property type="evidence" value="ECO:0007669"/>
    <property type="project" value="TreeGrafter"/>
</dbReference>
<evidence type="ECO:0000256" key="1">
    <source>
        <dbReference type="ARBA" id="ARBA00006484"/>
    </source>
</evidence>
<sequence length="266" mass="28657">MTDIRQARNTKDLFCLKGRVALVTGGTGNGYGSQAVRALAEAGATVFITSRDPDRAQQTAKDLRESGLEVQGLGLDLESEQSIAHVIDTIISKTGRLDILVNNACSNHFESFETVSLKDWNQVLAVNITGTMLISRATAPHMLQNDGGVMINLSSIYGVVAPDQRIYGSTGTNSPLIYGMTKAALIQMTRYLATFWAPNIRVNCLTPGGLFNNQDEQFIDQYVAKTPLGRMAGPDDLKGAVLFLASDASAWVTGQNLVVDGGWTAW</sequence>
<dbReference type="PRINTS" id="PR00081">
    <property type="entry name" value="GDHRDH"/>
</dbReference>
<dbReference type="RefSeq" id="WP_011340857.1">
    <property type="nucleotide sequence ID" value="NC_007498.2"/>
</dbReference>
<dbReference type="PRINTS" id="PR00080">
    <property type="entry name" value="SDRFAMILY"/>
</dbReference>
<reference evidence="4" key="1">
    <citation type="submission" date="2005-10" db="EMBL/GenBank/DDBJ databases">
        <title>Complete sequence of Pelobacter carbinolicus DSM 2380.</title>
        <authorList>
            <person name="Copeland A."/>
            <person name="Lucas S."/>
            <person name="Lapidus A."/>
            <person name="Barry K."/>
            <person name="Detter J.C."/>
            <person name="Glavina T."/>
            <person name="Hammon N."/>
            <person name="Israni S."/>
            <person name="Pitluck S."/>
            <person name="Chertkov O."/>
            <person name="Schmutz J."/>
            <person name="Larimer F."/>
            <person name="Land M."/>
            <person name="Kyrpides N."/>
            <person name="Ivanova N."/>
            <person name="Richardson P."/>
        </authorList>
    </citation>
    <scope>NUCLEOTIDE SEQUENCE [LARGE SCALE GENOMIC DNA]</scope>
    <source>
        <strain evidence="4">DSM 2380 / NBRC 103641 / GraBd1</strain>
    </source>
</reference>
<evidence type="ECO:0000313" key="4">
    <source>
        <dbReference type="Proteomes" id="UP000002534"/>
    </source>
</evidence>
<protein>
    <submittedName>
        <fullName evidence="3">Oxidoreductase, short-chain dehydrogenase/reductase family</fullName>
    </submittedName>
</protein>
<dbReference type="Proteomes" id="UP000002534">
    <property type="component" value="Chromosome"/>
</dbReference>
<organism evidence="3 4">
    <name type="scientific">Syntrophotalea carbinolica (strain DSM 2380 / NBRC 103641 / GraBd1)</name>
    <name type="common">Pelobacter carbinolicus</name>
    <dbReference type="NCBI Taxonomy" id="338963"/>
    <lineage>
        <taxon>Bacteria</taxon>
        <taxon>Pseudomonadati</taxon>
        <taxon>Thermodesulfobacteriota</taxon>
        <taxon>Desulfuromonadia</taxon>
        <taxon>Desulfuromonadales</taxon>
        <taxon>Syntrophotaleaceae</taxon>
        <taxon>Syntrophotalea</taxon>
    </lineage>
</organism>
<evidence type="ECO:0000313" key="3">
    <source>
        <dbReference type="EMBL" id="ABA88388.1"/>
    </source>
</evidence>
<dbReference type="EMBL" id="CP000142">
    <property type="protein sequence ID" value="ABA88388.1"/>
    <property type="molecule type" value="Genomic_DNA"/>
</dbReference>
<dbReference type="PANTHER" id="PTHR42760">
    <property type="entry name" value="SHORT-CHAIN DEHYDROGENASES/REDUCTASES FAMILY MEMBER"/>
    <property type="match status" value="1"/>
</dbReference>